<dbReference type="Proteomes" id="UP000002872">
    <property type="component" value="Unassembled WGS sequence"/>
</dbReference>
<dbReference type="STRING" id="935791.I3EG70"/>
<dbReference type="OMA" id="YKLRIPH"/>
<dbReference type="HOGENOM" id="CLU_009923_1_1_1"/>
<organism evidence="3 4">
    <name type="scientific">Nematocida parisii (strain ERTm3)</name>
    <name type="common">Nematode killer fungus</name>
    <dbReference type="NCBI Taxonomy" id="935791"/>
    <lineage>
        <taxon>Eukaryota</taxon>
        <taxon>Fungi</taxon>
        <taxon>Fungi incertae sedis</taxon>
        <taxon>Microsporidia</taxon>
        <taxon>Nematocida</taxon>
    </lineage>
</organism>
<dbReference type="GO" id="GO:0000462">
    <property type="term" value="P:maturation of SSU-rRNA from tricistronic rRNA transcript (SSU-rRNA, 5.8S rRNA, LSU-rRNA)"/>
    <property type="evidence" value="ECO:0007669"/>
    <property type="project" value="TreeGrafter"/>
</dbReference>
<dbReference type="InterPro" id="IPR056551">
    <property type="entry name" value="Beta-prop_NOL10_N"/>
</dbReference>
<dbReference type="PANTHER" id="PTHR14927:SF0">
    <property type="entry name" value="NUCLEOLAR PROTEIN 10"/>
    <property type="match status" value="1"/>
</dbReference>
<feature type="domain" description="Nucleolar protein 10-like N-terminal" evidence="2">
    <location>
        <begin position="7"/>
        <end position="324"/>
    </location>
</feature>
<proteinExistence type="predicted"/>
<evidence type="ECO:0008006" key="5">
    <source>
        <dbReference type="Google" id="ProtNLM"/>
    </source>
</evidence>
<dbReference type="AlphaFoldDB" id="I3EG70"/>
<dbReference type="VEuPathDB" id="MicrosporidiaDB:NEQG_01661"/>
<dbReference type="GO" id="GO:0032040">
    <property type="term" value="C:small-subunit processome"/>
    <property type="evidence" value="ECO:0007669"/>
    <property type="project" value="TreeGrafter"/>
</dbReference>
<dbReference type="FunCoup" id="I3EG70">
    <property type="interactions" value="275"/>
</dbReference>
<dbReference type="Gene3D" id="2.130.10.10">
    <property type="entry name" value="YVTN repeat-like/Quinoprotein amine dehydrogenase"/>
    <property type="match status" value="1"/>
</dbReference>
<dbReference type="InterPro" id="IPR040382">
    <property type="entry name" value="NOL10/Enp2"/>
</dbReference>
<dbReference type="OrthoDB" id="273340at2759"/>
<dbReference type="InterPro" id="IPR015943">
    <property type="entry name" value="WD40/YVTN_repeat-like_dom_sf"/>
</dbReference>
<keyword evidence="4" id="KW-1185">Reference proteome</keyword>
<dbReference type="EMBL" id="GL870879">
    <property type="protein sequence ID" value="EIJ88217.1"/>
    <property type="molecule type" value="Genomic_DNA"/>
</dbReference>
<feature type="domain" description="Nucleolar protein 10-like second" evidence="1">
    <location>
        <begin position="329"/>
        <end position="369"/>
    </location>
</feature>
<dbReference type="SUPFAM" id="SSF50978">
    <property type="entry name" value="WD40 repeat-like"/>
    <property type="match status" value="1"/>
</dbReference>
<dbReference type="InterPro" id="IPR056550">
    <property type="entry name" value="NOL10_2nd"/>
</dbReference>
<dbReference type="GO" id="GO:0030686">
    <property type="term" value="C:90S preribosome"/>
    <property type="evidence" value="ECO:0007669"/>
    <property type="project" value="TreeGrafter"/>
</dbReference>
<evidence type="ECO:0000313" key="3">
    <source>
        <dbReference type="EMBL" id="EIJ88217.1"/>
    </source>
</evidence>
<name>I3EG70_NEMP3</name>
<dbReference type="PANTHER" id="PTHR14927">
    <property type="entry name" value="NUCLEOLAR PROTEIN 10"/>
    <property type="match status" value="1"/>
</dbReference>
<gene>
    <name evidence="3" type="ORF">NEQG_01661</name>
</gene>
<reference evidence="3" key="1">
    <citation type="submission" date="2011-01" db="EMBL/GenBank/DDBJ databases">
        <title>The Genome Sequence of Nematocida parisii strain ERTm3.</title>
        <authorList>
            <consortium name="The Broad Institute Genome Sequencing Platform"/>
            <consortium name="The Broad Institute Genome Sequencing Center for Infectious Disease"/>
            <person name="Cuomo C."/>
            <person name="Troemel E."/>
            <person name="Young S.K."/>
            <person name="Zeng Q."/>
            <person name="Gargeya S."/>
            <person name="Fitzgerald M."/>
            <person name="Haas B."/>
            <person name="Abouelleil A."/>
            <person name="Alvarado L."/>
            <person name="Arachchi H.M."/>
            <person name="Berlin A."/>
            <person name="Chapman S.B."/>
            <person name="Gearin G."/>
            <person name="Goldberg J."/>
            <person name="Griggs A."/>
            <person name="Gujja S."/>
            <person name="Hansen M."/>
            <person name="Heiman D."/>
            <person name="Howarth C."/>
            <person name="Larimer J."/>
            <person name="Lui A."/>
            <person name="MacDonald P.J.P."/>
            <person name="McCowen C."/>
            <person name="Montmayeur A."/>
            <person name="Murphy C."/>
            <person name="Neiman D."/>
            <person name="Pearson M."/>
            <person name="Priest M."/>
            <person name="Roberts A."/>
            <person name="Saif S."/>
            <person name="Shea T."/>
            <person name="Sisk P."/>
            <person name="Stolte C."/>
            <person name="Sykes S."/>
            <person name="Wortman J."/>
            <person name="Nusbaum C."/>
            <person name="Birren B."/>
        </authorList>
    </citation>
    <scope>NUCLEOTIDE SEQUENCE</scope>
    <source>
        <strain evidence="3">ERTm3</strain>
    </source>
</reference>
<evidence type="ECO:0000259" key="1">
    <source>
        <dbReference type="Pfam" id="PF23097"/>
    </source>
</evidence>
<dbReference type="Pfam" id="PF23097">
    <property type="entry name" value="NOL10_2nd"/>
    <property type="match status" value="1"/>
</dbReference>
<evidence type="ECO:0000259" key="2">
    <source>
        <dbReference type="Pfam" id="PF23098"/>
    </source>
</evidence>
<dbReference type="InterPro" id="IPR036322">
    <property type="entry name" value="WD40_repeat_dom_sf"/>
</dbReference>
<sequence length="380" mass="42529">MVNATEVTILHGFEFPTYCNYLEVSEDSKTLLATGGYKPATSLFDLQEHTLKVERHADYELIKGGFIGEDWTKIVLLSNVAKIEFQTQFGKHDSVSLPQQCRDVKVDKIHANVVLAGKTGGIHQFSMSTGKFLPSITTQLTSAEEFALNQSHTLCAIVGSSKLTSCSAPDKKGICEFIDSRDNKPVRQLFVDAPATSCAFSENGMLFGVGTEAGIISLYDIRSARPIIEKDHNYDFKIKKIEIKDKKVLSLDQKGMKVWKSDTGKVLATIQPSFDVNSFTSSEGIVFVGGNSEPMKTYYVPALGAIPEWCSNLEGVTEEMNEMQKMTYYDQYRFITEDELILLKLQKEVGKAVKPHMHGYLIQHTLYNKHIESNKRPNEK</sequence>
<evidence type="ECO:0000313" key="4">
    <source>
        <dbReference type="Proteomes" id="UP000002872"/>
    </source>
</evidence>
<dbReference type="Pfam" id="PF23098">
    <property type="entry name" value="Beta-prop_NOL10_N"/>
    <property type="match status" value="1"/>
</dbReference>
<accession>I3EG70</accession>
<dbReference type="InParanoid" id="I3EG70"/>
<protein>
    <recommendedName>
        <fullName evidence="5">NUC153 domain-containing protein</fullName>
    </recommendedName>
</protein>